<dbReference type="AlphaFoldDB" id="A0A5B7DBN3"/>
<evidence type="ECO:0000313" key="3">
    <source>
        <dbReference type="Proteomes" id="UP000324222"/>
    </source>
</evidence>
<comment type="caution">
    <text evidence="2">The sequence shown here is derived from an EMBL/GenBank/DDBJ whole genome shotgun (WGS) entry which is preliminary data.</text>
</comment>
<evidence type="ECO:0000313" key="2">
    <source>
        <dbReference type="EMBL" id="MPC18738.1"/>
    </source>
</evidence>
<dbReference type="OrthoDB" id="6363519at2759"/>
<sequence>MGDDGYGDYQQEWSNCEELWTVTRTGSSESRVAWTIQASDDGRRLSCTATNPRNSAYAVMNYTTLTVIHPPIVSLSIGRGLDPSSIKEGVDVYFTCSVTANPPPTRITFYHQGEEVQQGKRGAGVVLVTGDSLVLQTGCIFIMSFVCVRQIYLHEEESMEVRRLMTRVFTILIPPQVSEAV</sequence>
<dbReference type="SUPFAM" id="SSF48726">
    <property type="entry name" value="Immunoglobulin"/>
    <property type="match status" value="1"/>
</dbReference>
<dbReference type="PANTHER" id="PTHR23278:SF19">
    <property type="entry name" value="OBSCURIN"/>
    <property type="match status" value="1"/>
</dbReference>
<dbReference type="PROSITE" id="PS50835">
    <property type="entry name" value="IG_LIKE"/>
    <property type="match status" value="1"/>
</dbReference>
<keyword evidence="3" id="KW-1185">Reference proteome</keyword>
<dbReference type="EMBL" id="VSRR010000707">
    <property type="protein sequence ID" value="MPC18738.1"/>
    <property type="molecule type" value="Genomic_DNA"/>
</dbReference>
<organism evidence="2 3">
    <name type="scientific">Portunus trituberculatus</name>
    <name type="common">Swimming crab</name>
    <name type="synonym">Neptunus trituberculatus</name>
    <dbReference type="NCBI Taxonomy" id="210409"/>
    <lineage>
        <taxon>Eukaryota</taxon>
        <taxon>Metazoa</taxon>
        <taxon>Ecdysozoa</taxon>
        <taxon>Arthropoda</taxon>
        <taxon>Crustacea</taxon>
        <taxon>Multicrustacea</taxon>
        <taxon>Malacostraca</taxon>
        <taxon>Eumalacostraca</taxon>
        <taxon>Eucarida</taxon>
        <taxon>Decapoda</taxon>
        <taxon>Pleocyemata</taxon>
        <taxon>Brachyura</taxon>
        <taxon>Eubrachyura</taxon>
        <taxon>Portunoidea</taxon>
        <taxon>Portunidae</taxon>
        <taxon>Portuninae</taxon>
        <taxon>Portunus</taxon>
    </lineage>
</organism>
<dbReference type="Proteomes" id="UP000324222">
    <property type="component" value="Unassembled WGS sequence"/>
</dbReference>
<protein>
    <recommendedName>
        <fullName evidence="1">Ig-like domain-containing protein</fullName>
    </recommendedName>
</protein>
<feature type="domain" description="Ig-like" evidence="1">
    <location>
        <begin position="70"/>
        <end position="115"/>
    </location>
</feature>
<reference evidence="2 3" key="1">
    <citation type="submission" date="2019-05" db="EMBL/GenBank/DDBJ databases">
        <title>Another draft genome of Portunus trituberculatus and its Hox gene families provides insights of decapod evolution.</title>
        <authorList>
            <person name="Jeong J.-H."/>
            <person name="Song I."/>
            <person name="Kim S."/>
            <person name="Choi T."/>
            <person name="Kim D."/>
            <person name="Ryu S."/>
            <person name="Kim W."/>
        </authorList>
    </citation>
    <scope>NUCLEOTIDE SEQUENCE [LARGE SCALE GENOMIC DNA]</scope>
    <source>
        <tissue evidence="2">Muscle</tissue>
    </source>
</reference>
<dbReference type="InterPro" id="IPR007110">
    <property type="entry name" value="Ig-like_dom"/>
</dbReference>
<evidence type="ECO:0000259" key="1">
    <source>
        <dbReference type="PROSITE" id="PS50835"/>
    </source>
</evidence>
<gene>
    <name evidence="2" type="ORF">E2C01_011632</name>
</gene>
<accession>A0A5B7DBN3</accession>
<dbReference type="PANTHER" id="PTHR23278">
    <property type="entry name" value="SIDESTEP PROTEIN"/>
    <property type="match status" value="1"/>
</dbReference>
<dbReference type="Gene3D" id="2.60.40.10">
    <property type="entry name" value="Immunoglobulins"/>
    <property type="match status" value="1"/>
</dbReference>
<dbReference type="InterPro" id="IPR013783">
    <property type="entry name" value="Ig-like_fold"/>
</dbReference>
<proteinExistence type="predicted"/>
<name>A0A5B7DBN3_PORTR</name>
<dbReference type="InterPro" id="IPR036179">
    <property type="entry name" value="Ig-like_dom_sf"/>
</dbReference>